<dbReference type="Gene3D" id="3.40.1620.10">
    <property type="entry name" value="YefM-like domain"/>
    <property type="match status" value="1"/>
</dbReference>
<organism evidence="3 4">
    <name type="scientific">Edaphosphingomonas haloaromaticamans</name>
    <dbReference type="NCBI Taxonomy" id="653954"/>
    <lineage>
        <taxon>Bacteria</taxon>
        <taxon>Pseudomonadati</taxon>
        <taxon>Pseudomonadota</taxon>
        <taxon>Alphaproteobacteria</taxon>
        <taxon>Sphingomonadales</taxon>
        <taxon>Rhizorhabdaceae</taxon>
        <taxon>Edaphosphingomonas</taxon>
    </lineage>
</organism>
<dbReference type="Proteomes" id="UP000179467">
    <property type="component" value="Unassembled WGS sequence"/>
</dbReference>
<dbReference type="RefSeq" id="WP_254684514.1">
    <property type="nucleotide sequence ID" value="NZ_MIPT01000001.1"/>
</dbReference>
<comment type="function">
    <text evidence="2">Antitoxin component of a type II toxin-antitoxin (TA) system.</text>
</comment>
<keyword evidence="4" id="KW-1185">Reference proteome</keyword>
<evidence type="ECO:0000313" key="4">
    <source>
        <dbReference type="Proteomes" id="UP000179467"/>
    </source>
</evidence>
<comment type="caution">
    <text evidence="3">The sequence shown here is derived from an EMBL/GenBank/DDBJ whole genome shotgun (WGS) entry which is preliminary data.</text>
</comment>
<accession>A0A1S1HJ54</accession>
<dbReference type="SUPFAM" id="SSF143120">
    <property type="entry name" value="YefM-like"/>
    <property type="match status" value="1"/>
</dbReference>
<protein>
    <recommendedName>
        <fullName evidence="2">Antitoxin</fullName>
    </recommendedName>
</protein>
<dbReference type="InterPro" id="IPR006442">
    <property type="entry name" value="Antitoxin_Phd/YefM"/>
</dbReference>
<reference evidence="3 4" key="1">
    <citation type="submission" date="2016-09" db="EMBL/GenBank/DDBJ databases">
        <title>Metabolic pathway, cell adaptation mechanisms and a novel monoxygenase revealed through proteogenomic-transcription analysis of a Sphingomonas haloaromaticamans strain degrading the fungicide ortho-phenylphenol.</title>
        <authorList>
            <person name="Perruchon C."/>
            <person name="Papadopoulou E.S."/>
            <person name="Rousidou C."/>
            <person name="Vasileiadis S."/>
            <person name="Tanou G."/>
            <person name="Amoutzias G."/>
            <person name="Molassiotis A."/>
            <person name="Karpouzas D.G."/>
        </authorList>
    </citation>
    <scope>NUCLEOTIDE SEQUENCE [LARGE SCALE GENOMIC DNA]</scope>
    <source>
        <strain evidence="3 4">P3</strain>
    </source>
</reference>
<dbReference type="EMBL" id="MIPT01000001">
    <property type="protein sequence ID" value="OHT22107.1"/>
    <property type="molecule type" value="Genomic_DNA"/>
</dbReference>
<comment type="similarity">
    <text evidence="1 2">Belongs to the phD/YefM antitoxin family.</text>
</comment>
<sequence length="166" mass="18175">MQGLAAAPVRGAVENWGPNAFYDHLHGQEHGTDTISLADAKAHLSELVDRVEARDSIDITRRGRPVARITAVARPRKRIDAAALRSLTAGMPKSQEAVNLVGDAGRRPRLMLYLNTSLIVAALSNEATPHVQAWLAEQRHRPHARPWACQSRSRSWRADAAAGLIE</sequence>
<dbReference type="Pfam" id="PF02604">
    <property type="entry name" value="PhdYeFM_antitox"/>
    <property type="match status" value="1"/>
</dbReference>
<dbReference type="NCBIfam" id="TIGR01552">
    <property type="entry name" value="phd_fam"/>
    <property type="match status" value="1"/>
</dbReference>
<dbReference type="InterPro" id="IPR036165">
    <property type="entry name" value="YefM-like_sf"/>
</dbReference>
<evidence type="ECO:0000313" key="3">
    <source>
        <dbReference type="EMBL" id="OHT22107.1"/>
    </source>
</evidence>
<evidence type="ECO:0000256" key="2">
    <source>
        <dbReference type="RuleBase" id="RU362080"/>
    </source>
</evidence>
<proteinExistence type="inferred from homology"/>
<name>A0A1S1HJ54_9SPHN</name>
<gene>
    <name evidence="3" type="ORF">BHE75_04129</name>
</gene>
<evidence type="ECO:0000256" key="1">
    <source>
        <dbReference type="ARBA" id="ARBA00009981"/>
    </source>
</evidence>
<dbReference type="AlphaFoldDB" id="A0A1S1HJ54"/>